<feature type="transmembrane region" description="Helical" evidence="1">
    <location>
        <begin position="66"/>
        <end position="85"/>
    </location>
</feature>
<dbReference type="VEuPathDB" id="FungiDB:CPAG_00017"/>
<gene>
    <name evidence="2" type="ORF">CPAG_00017</name>
</gene>
<proteinExistence type="predicted"/>
<name>A0A0J6F0U0_COCPO</name>
<keyword evidence="1" id="KW-0472">Membrane</keyword>
<dbReference type="Proteomes" id="UP000054567">
    <property type="component" value="Unassembled WGS sequence"/>
</dbReference>
<evidence type="ECO:0000313" key="2">
    <source>
        <dbReference type="EMBL" id="KMM63663.1"/>
    </source>
</evidence>
<accession>A0A0J6F0U0</accession>
<sequence>MSTTTSSNIDAEACIFKNLQHSTNDRRTMIIFPSLLQAAVALSLPAPASSAALSFFSVVVVTPASAGNIIVAILSASAGFVGAVYKTSYKLTDTLLEINKIKQST</sequence>
<dbReference type="AlphaFoldDB" id="A0A0J6F0U0"/>
<evidence type="ECO:0000256" key="1">
    <source>
        <dbReference type="SAM" id="Phobius"/>
    </source>
</evidence>
<dbReference type="EMBL" id="DS268109">
    <property type="protein sequence ID" value="KMM63663.1"/>
    <property type="molecule type" value="Genomic_DNA"/>
</dbReference>
<organism evidence="2 3">
    <name type="scientific">Coccidioides posadasii RMSCC 3488</name>
    <dbReference type="NCBI Taxonomy" id="454284"/>
    <lineage>
        <taxon>Eukaryota</taxon>
        <taxon>Fungi</taxon>
        <taxon>Dikarya</taxon>
        <taxon>Ascomycota</taxon>
        <taxon>Pezizomycotina</taxon>
        <taxon>Eurotiomycetes</taxon>
        <taxon>Eurotiomycetidae</taxon>
        <taxon>Onygenales</taxon>
        <taxon>Onygenaceae</taxon>
        <taxon>Coccidioides</taxon>
    </lineage>
</organism>
<keyword evidence="1" id="KW-1133">Transmembrane helix</keyword>
<reference evidence="3" key="3">
    <citation type="journal article" date="2010" name="Genome Res.">
        <title>Population genomic sequencing of Coccidioides fungi reveals recent hybridization and transposon control.</title>
        <authorList>
            <person name="Neafsey D.E."/>
            <person name="Barker B.M."/>
            <person name="Sharpton T.J."/>
            <person name="Stajich J.E."/>
            <person name="Park D.J."/>
            <person name="Whiston E."/>
            <person name="Hung C.-Y."/>
            <person name="McMahan C."/>
            <person name="White J."/>
            <person name="Sykes S."/>
            <person name="Heiman D."/>
            <person name="Young S."/>
            <person name="Zeng Q."/>
            <person name="Abouelleil A."/>
            <person name="Aftuck L."/>
            <person name="Bessette D."/>
            <person name="Brown A."/>
            <person name="FitzGerald M."/>
            <person name="Lui A."/>
            <person name="Macdonald J.P."/>
            <person name="Priest M."/>
            <person name="Orbach M.J."/>
            <person name="Galgiani J.N."/>
            <person name="Kirkland T.N."/>
            <person name="Cole G.T."/>
            <person name="Birren B.W."/>
            <person name="Henn M.R."/>
            <person name="Taylor J.W."/>
            <person name="Rounsley S.D."/>
        </authorList>
    </citation>
    <scope>NUCLEOTIDE SEQUENCE [LARGE SCALE GENOMIC DNA]</scope>
    <source>
        <strain evidence="3">RMSCC 3488</strain>
    </source>
</reference>
<protein>
    <submittedName>
        <fullName evidence="2">Uncharacterized protein</fullName>
    </submittedName>
</protein>
<reference evidence="3" key="2">
    <citation type="journal article" date="2009" name="Genome Res.">
        <title>Comparative genomic analyses of the human fungal pathogens Coccidioides and their relatives.</title>
        <authorList>
            <person name="Sharpton T.J."/>
            <person name="Stajich J.E."/>
            <person name="Rounsley S.D."/>
            <person name="Gardner M.J."/>
            <person name="Wortman J.R."/>
            <person name="Jordar V.S."/>
            <person name="Maiti R."/>
            <person name="Kodira C.D."/>
            <person name="Neafsey D.E."/>
            <person name="Zeng Q."/>
            <person name="Hung C.-Y."/>
            <person name="McMahan C."/>
            <person name="Muszewska A."/>
            <person name="Grynberg M."/>
            <person name="Mandel M.A."/>
            <person name="Kellner E.M."/>
            <person name="Barker B.M."/>
            <person name="Galgiani J.N."/>
            <person name="Orbach M.J."/>
            <person name="Kirkland T.N."/>
            <person name="Cole G.T."/>
            <person name="Henn M.R."/>
            <person name="Birren B.W."/>
            <person name="Taylor J.W."/>
        </authorList>
    </citation>
    <scope>NUCLEOTIDE SEQUENCE [LARGE SCALE GENOMIC DNA]</scope>
    <source>
        <strain evidence="3">RMSCC 3488</strain>
    </source>
</reference>
<evidence type="ECO:0000313" key="3">
    <source>
        <dbReference type="Proteomes" id="UP000054567"/>
    </source>
</evidence>
<reference evidence="2 3" key="1">
    <citation type="submission" date="2007-06" db="EMBL/GenBank/DDBJ databases">
        <title>The Genome Sequence of Coccidioides posadasii RMSCC_3488.</title>
        <authorList>
            <consortium name="Coccidioides Genome Resources Consortium"/>
            <consortium name="The Broad Institute Genome Sequencing Platform"/>
            <person name="Henn M.R."/>
            <person name="Sykes S."/>
            <person name="Young S."/>
            <person name="Jaffe D."/>
            <person name="Berlin A."/>
            <person name="Alvarez P."/>
            <person name="Butler J."/>
            <person name="Gnerre S."/>
            <person name="Grabherr M."/>
            <person name="Mauceli E."/>
            <person name="Brockman W."/>
            <person name="Kodira C."/>
            <person name="Alvarado L."/>
            <person name="Zeng Q."/>
            <person name="Crawford M."/>
            <person name="Antoine C."/>
            <person name="Devon K."/>
            <person name="Galgiani J."/>
            <person name="Orsborn K."/>
            <person name="Lewis M.L."/>
            <person name="Nusbaum C."/>
            <person name="Galagan J."/>
            <person name="Birren B."/>
        </authorList>
    </citation>
    <scope>NUCLEOTIDE SEQUENCE [LARGE SCALE GENOMIC DNA]</scope>
    <source>
        <strain evidence="2 3">RMSCC 3488</strain>
    </source>
</reference>
<feature type="transmembrane region" description="Helical" evidence="1">
    <location>
        <begin position="35"/>
        <end position="60"/>
    </location>
</feature>
<keyword evidence="1" id="KW-0812">Transmembrane</keyword>